<comment type="caution">
    <text evidence="1">The sequence shown here is derived from an EMBL/GenBank/DDBJ whole genome shotgun (WGS) entry which is preliminary data.</text>
</comment>
<keyword evidence="2" id="KW-1185">Reference proteome</keyword>
<sequence>MKKVEKLDPNNLDVKVILAGFSCENGIKYVNKLEKIVEKYLIRKNEIKNEYNYDFDFEDRSLVRCYFTILQEYSNLGVMNKVIEISKKIMKLDLMDRTE</sequence>
<organism evidence="1 2">
    <name type="scientific">Helcococcus bovis</name>
    <dbReference type="NCBI Taxonomy" id="3153252"/>
    <lineage>
        <taxon>Bacteria</taxon>
        <taxon>Bacillati</taxon>
        <taxon>Bacillota</taxon>
        <taxon>Tissierellia</taxon>
        <taxon>Tissierellales</taxon>
        <taxon>Peptoniphilaceae</taxon>
        <taxon>Helcococcus</taxon>
    </lineage>
</organism>
<evidence type="ECO:0000313" key="2">
    <source>
        <dbReference type="Proteomes" id="UP001629536"/>
    </source>
</evidence>
<protein>
    <submittedName>
        <fullName evidence="1">Uncharacterized protein</fullName>
    </submittedName>
</protein>
<evidence type="ECO:0000313" key="1">
    <source>
        <dbReference type="EMBL" id="MFM1525731.1"/>
    </source>
</evidence>
<reference evidence="1 2" key="1">
    <citation type="journal article" date="2024" name="Front. Microbiol.">
        <title>Pangenomic and biochemical analyses of Helcococcus ovis reveal widespread tetracycline resistance and a novel bacterial species, Helcococcus bovis.</title>
        <authorList>
            <person name="Cunha F."/>
            <person name="Zhai Y."/>
            <person name="Casaro S."/>
            <person name="Jones K.L."/>
            <person name="Hernandez M."/>
            <person name="Bisinotto R.S."/>
            <person name="Kariyawasam S."/>
            <person name="Brown M.B."/>
            <person name="Phillips A."/>
            <person name="Jeong K.C."/>
            <person name="Galvao K.N."/>
        </authorList>
    </citation>
    <scope>NUCLEOTIDE SEQUENCE [LARGE SCALE GENOMIC DNA]</scope>
    <source>
        <strain evidence="1 2">KG197</strain>
    </source>
</reference>
<accession>A0ABW9FAE1</accession>
<dbReference type="RefSeq" id="WP_408127114.1">
    <property type="nucleotide sequence ID" value="NZ_JBFNFH010000037.1"/>
</dbReference>
<name>A0ABW9FAE1_9FIRM</name>
<dbReference type="EMBL" id="JBFNFH010000037">
    <property type="protein sequence ID" value="MFM1525731.1"/>
    <property type="molecule type" value="Genomic_DNA"/>
</dbReference>
<dbReference type="Proteomes" id="UP001629536">
    <property type="component" value="Unassembled WGS sequence"/>
</dbReference>
<proteinExistence type="predicted"/>
<gene>
    <name evidence="1" type="ORF">ABGF40_08730</name>
</gene>